<evidence type="ECO:0000256" key="3">
    <source>
        <dbReference type="ARBA" id="ARBA00023082"/>
    </source>
</evidence>
<dbReference type="PANTHER" id="PTHR43133:SF50">
    <property type="entry name" value="ECF RNA POLYMERASE SIGMA FACTOR SIGM"/>
    <property type="match status" value="1"/>
</dbReference>
<dbReference type="InterPro" id="IPR036388">
    <property type="entry name" value="WH-like_DNA-bd_sf"/>
</dbReference>
<comment type="caution">
    <text evidence="8">The sequence shown here is derived from an EMBL/GenBank/DDBJ whole genome shotgun (WGS) entry which is preliminary data.</text>
</comment>
<evidence type="ECO:0000256" key="5">
    <source>
        <dbReference type="ARBA" id="ARBA00023163"/>
    </source>
</evidence>
<keyword evidence="4" id="KW-0238">DNA-binding</keyword>
<reference evidence="9" key="1">
    <citation type="journal article" date="2019" name="Int. J. Syst. Evol. Microbiol.">
        <title>The Global Catalogue of Microorganisms (GCM) 10K type strain sequencing project: providing services to taxonomists for standard genome sequencing and annotation.</title>
        <authorList>
            <consortium name="The Broad Institute Genomics Platform"/>
            <consortium name="The Broad Institute Genome Sequencing Center for Infectious Disease"/>
            <person name="Wu L."/>
            <person name="Ma J."/>
        </authorList>
    </citation>
    <scope>NUCLEOTIDE SEQUENCE [LARGE SCALE GENOMIC DNA]</scope>
    <source>
        <strain evidence="9">JCM 16902</strain>
    </source>
</reference>
<dbReference type="Gene3D" id="1.10.10.10">
    <property type="entry name" value="Winged helix-like DNA-binding domain superfamily/Winged helix DNA-binding domain"/>
    <property type="match status" value="1"/>
</dbReference>
<evidence type="ECO:0000256" key="2">
    <source>
        <dbReference type="ARBA" id="ARBA00023015"/>
    </source>
</evidence>
<proteinExistence type="inferred from homology"/>
<comment type="similarity">
    <text evidence="1">Belongs to the sigma-70 factor family. ECF subfamily.</text>
</comment>
<dbReference type="EMBL" id="BAAAZO010000002">
    <property type="protein sequence ID" value="GAA3597140.1"/>
    <property type="molecule type" value="Genomic_DNA"/>
</dbReference>
<dbReference type="InterPro" id="IPR007627">
    <property type="entry name" value="RNA_pol_sigma70_r2"/>
</dbReference>
<accession>A0ABP6Z383</accession>
<dbReference type="Gene3D" id="1.10.1740.10">
    <property type="match status" value="1"/>
</dbReference>
<dbReference type="CDD" id="cd06171">
    <property type="entry name" value="Sigma70_r4"/>
    <property type="match status" value="1"/>
</dbReference>
<dbReference type="InterPro" id="IPR013324">
    <property type="entry name" value="RNA_pol_sigma_r3/r4-like"/>
</dbReference>
<dbReference type="InterPro" id="IPR014325">
    <property type="entry name" value="RNA_pol_sigma-E_actinobac"/>
</dbReference>
<evidence type="ECO:0000259" key="7">
    <source>
        <dbReference type="Pfam" id="PF08281"/>
    </source>
</evidence>
<keyword evidence="9" id="KW-1185">Reference proteome</keyword>
<keyword evidence="3" id="KW-0731">Sigma factor</keyword>
<evidence type="ECO:0000256" key="4">
    <source>
        <dbReference type="ARBA" id="ARBA00023125"/>
    </source>
</evidence>
<dbReference type="RefSeq" id="WP_231489424.1">
    <property type="nucleotide sequence ID" value="NZ_BAAAZO010000002.1"/>
</dbReference>
<dbReference type="InterPro" id="IPR014284">
    <property type="entry name" value="RNA_pol_sigma-70_dom"/>
</dbReference>
<dbReference type="PANTHER" id="PTHR43133">
    <property type="entry name" value="RNA POLYMERASE ECF-TYPE SIGMA FACTO"/>
    <property type="match status" value="1"/>
</dbReference>
<evidence type="ECO:0000313" key="9">
    <source>
        <dbReference type="Proteomes" id="UP001501074"/>
    </source>
</evidence>
<dbReference type="InterPro" id="IPR039425">
    <property type="entry name" value="RNA_pol_sigma-70-like"/>
</dbReference>
<feature type="domain" description="RNA polymerase sigma factor 70 region 4 type 2" evidence="7">
    <location>
        <begin position="115"/>
        <end position="167"/>
    </location>
</feature>
<protein>
    <submittedName>
        <fullName evidence="8">SigE family RNA polymerase sigma factor</fullName>
    </submittedName>
</protein>
<evidence type="ECO:0000259" key="6">
    <source>
        <dbReference type="Pfam" id="PF04542"/>
    </source>
</evidence>
<dbReference type="NCBIfam" id="TIGR02937">
    <property type="entry name" value="sigma70-ECF"/>
    <property type="match status" value="1"/>
</dbReference>
<dbReference type="Proteomes" id="UP001501074">
    <property type="component" value="Unassembled WGS sequence"/>
</dbReference>
<evidence type="ECO:0000256" key="1">
    <source>
        <dbReference type="ARBA" id="ARBA00010641"/>
    </source>
</evidence>
<keyword evidence="5" id="KW-0804">Transcription</keyword>
<dbReference type="SUPFAM" id="SSF88946">
    <property type="entry name" value="Sigma2 domain of RNA polymerase sigma factors"/>
    <property type="match status" value="1"/>
</dbReference>
<dbReference type="InterPro" id="IPR013325">
    <property type="entry name" value="RNA_pol_sigma_r2"/>
</dbReference>
<name>A0ABP6Z383_9ACTN</name>
<organism evidence="8 9">
    <name type="scientific">Kineosporia mesophila</name>
    <dbReference type="NCBI Taxonomy" id="566012"/>
    <lineage>
        <taxon>Bacteria</taxon>
        <taxon>Bacillati</taxon>
        <taxon>Actinomycetota</taxon>
        <taxon>Actinomycetes</taxon>
        <taxon>Kineosporiales</taxon>
        <taxon>Kineosporiaceae</taxon>
        <taxon>Kineosporia</taxon>
    </lineage>
</organism>
<keyword evidence="2" id="KW-0805">Transcription regulation</keyword>
<dbReference type="Pfam" id="PF04542">
    <property type="entry name" value="Sigma70_r2"/>
    <property type="match status" value="1"/>
</dbReference>
<dbReference type="InterPro" id="IPR013249">
    <property type="entry name" value="RNA_pol_sigma70_r4_t2"/>
</dbReference>
<sequence>MPRPTRDDEFATFVQNHRTSLLKFACLLTAGDGHQAEDLVQTALTKVYLAWPKLRRSEGELAYARRTLLNSHIDETRRPRWRRERSTPVLPEVAAYEGPDGILGLEHGRFGPDGQRVRVALATLPARMRAVVILRYWLDLSVEDSARMLGCTQGTVKSQAAKGTAKLRDLLTAPSLPTVPGYQTGR</sequence>
<dbReference type="Pfam" id="PF08281">
    <property type="entry name" value="Sigma70_r4_2"/>
    <property type="match status" value="1"/>
</dbReference>
<gene>
    <name evidence="8" type="ORF">GCM10022223_10410</name>
</gene>
<dbReference type="NCBIfam" id="TIGR02983">
    <property type="entry name" value="SigE-fam_strep"/>
    <property type="match status" value="1"/>
</dbReference>
<evidence type="ECO:0000313" key="8">
    <source>
        <dbReference type="EMBL" id="GAA3597140.1"/>
    </source>
</evidence>
<dbReference type="SUPFAM" id="SSF88659">
    <property type="entry name" value="Sigma3 and sigma4 domains of RNA polymerase sigma factors"/>
    <property type="match status" value="1"/>
</dbReference>
<feature type="domain" description="RNA polymerase sigma-70 region 2" evidence="6">
    <location>
        <begin position="14"/>
        <end position="81"/>
    </location>
</feature>